<evidence type="ECO:0000313" key="3">
    <source>
        <dbReference type="Proteomes" id="UP000830375"/>
    </source>
</evidence>
<dbReference type="Proteomes" id="UP000830375">
    <property type="component" value="Unassembled WGS sequence"/>
</dbReference>
<accession>A0ABQ8N0F9</accession>
<feature type="region of interest" description="Disordered" evidence="1">
    <location>
        <begin position="356"/>
        <end position="375"/>
    </location>
</feature>
<proteinExistence type="predicted"/>
<name>A0ABQ8N0F9_LABRO</name>
<gene>
    <name evidence="2" type="ORF">H4Q32_004544</name>
</gene>
<organism evidence="2 3">
    <name type="scientific">Labeo rohita</name>
    <name type="common">Indian major carp</name>
    <name type="synonym">Cyprinus rohita</name>
    <dbReference type="NCBI Taxonomy" id="84645"/>
    <lineage>
        <taxon>Eukaryota</taxon>
        <taxon>Metazoa</taxon>
        <taxon>Chordata</taxon>
        <taxon>Craniata</taxon>
        <taxon>Vertebrata</taxon>
        <taxon>Euteleostomi</taxon>
        <taxon>Actinopterygii</taxon>
        <taxon>Neopterygii</taxon>
        <taxon>Teleostei</taxon>
        <taxon>Ostariophysi</taxon>
        <taxon>Cypriniformes</taxon>
        <taxon>Cyprinidae</taxon>
        <taxon>Labeoninae</taxon>
        <taxon>Labeonini</taxon>
        <taxon>Labeo</taxon>
    </lineage>
</organism>
<keyword evidence="3" id="KW-1185">Reference proteome</keyword>
<sequence length="375" mass="40233">MSLSRPYNKSSHVDPLASRLIYHITEQSVTTGSSSFTPGQSFDMDTDRILCRIKQRSHTLEQYTREFISIANHSTLPDCIIIEIFCDGVNQPLRARLRSEGPRSSLGAFLNFALLCVGSPCTVGVAQRERDNAVMATARPTCRLAVMPEHDPTNTFAAWIAREMAAVQERAQAMAATAVPVHKMAATAVPVHKMAAALARAHKMAATAESVHKMAAETELRHVTAAIPEPYKVAAAFPESSQVSKPSQVAAVFPESSQVSKSSQVAAVFPESSQVPKSSQIAAVFPVSSQVRAIAPVLSQVTAIFPEPLHKMAATPEPPHKMAAVSKQLHKMATVSKPLHNMAAITEPVVFQHPDATCGHDGPRAGHTPNDGMGS</sequence>
<reference evidence="2 3" key="1">
    <citation type="submission" date="2022-01" db="EMBL/GenBank/DDBJ databases">
        <title>A high-quality chromosome-level genome assembly of rohu carp, Labeo rohita.</title>
        <authorList>
            <person name="Arick M.A. II"/>
            <person name="Hsu C.-Y."/>
            <person name="Magbanua Z."/>
            <person name="Pechanova O."/>
            <person name="Grover C."/>
            <person name="Miller E."/>
            <person name="Thrash A."/>
            <person name="Ezzel L."/>
            <person name="Alam S."/>
            <person name="Benzie J."/>
            <person name="Hamilton M."/>
            <person name="Karsi A."/>
            <person name="Lawrence M.L."/>
            <person name="Peterson D.G."/>
        </authorList>
    </citation>
    <scope>NUCLEOTIDE SEQUENCE [LARGE SCALE GENOMIC DNA]</scope>
    <source>
        <strain evidence="3">BAU-BD-2019</strain>
        <tissue evidence="2">Blood</tissue>
    </source>
</reference>
<evidence type="ECO:0000256" key="1">
    <source>
        <dbReference type="SAM" id="MobiDB-lite"/>
    </source>
</evidence>
<evidence type="ECO:0000313" key="2">
    <source>
        <dbReference type="EMBL" id="KAI2667931.1"/>
    </source>
</evidence>
<comment type="caution">
    <text evidence="2">The sequence shown here is derived from an EMBL/GenBank/DDBJ whole genome shotgun (WGS) entry which is preliminary data.</text>
</comment>
<protein>
    <submittedName>
        <fullName evidence="2">Retrotransposon Gag-like protein 9</fullName>
    </submittedName>
</protein>
<dbReference type="EMBL" id="JACTAM010000002">
    <property type="protein sequence ID" value="KAI2667931.1"/>
    <property type="molecule type" value="Genomic_DNA"/>
</dbReference>